<dbReference type="AlphaFoldDB" id="A0AAW9N5T8"/>
<gene>
    <name evidence="1" type="ORF">P4706_08695</name>
</gene>
<dbReference type="Proteomes" id="UP001307168">
    <property type="component" value="Unassembled WGS sequence"/>
</dbReference>
<reference evidence="1 2" key="1">
    <citation type="submission" date="2023-03" db="EMBL/GenBank/DDBJ databases">
        <title>Bacillus Genome Sequencing.</title>
        <authorList>
            <person name="Dunlap C."/>
        </authorList>
    </citation>
    <scope>NUCLEOTIDE SEQUENCE [LARGE SCALE GENOMIC DNA]</scope>
    <source>
        <strain evidence="1 2">B-41290</strain>
    </source>
</reference>
<name>A0AAW9N5T8_9BACI</name>
<protein>
    <submittedName>
        <fullName evidence="1">tRNA-Val4</fullName>
    </submittedName>
</protein>
<evidence type="ECO:0000313" key="1">
    <source>
        <dbReference type="EMBL" id="MEC0273151.1"/>
    </source>
</evidence>
<keyword evidence="2" id="KW-1185">Reference proteome</keyword>
<dbReference type="RefSeq" id="WP_367406639.1">
    <property type="nucleotide sequence ID" value="NZ_JARNBH010000008.1"/>
</dbReference>
<evidence type="ECO:0000313" key="2">
    <source>
        <dbReference type="Proteomes" id="UP001307168"/>
    </source>
</evidence>
<dbReference type="EMBL" id="JARNBH010000008">
    <property type="protein sequence ID" value="MEC0273151.1"/>
    <property type="molecule type" value="Genomic_DNA"/>
</dbReference>
<comment type="caution">
    <text evidence="1">The sequence shown here is derived from an EMBL/GenBank/DDBJ whole genome shotgun (WGS) entry which is preliminary data.</text>
</comment>
<sequence length="111" mass="13159">MKYSYEFKKDPFGDLGIILPEEICLFSDFIQNIATVDQVDKYIEYIEKVLNGTYEDFEIELNATSVLIKKDVTIVENFFRIEEPHENTIETKQFIELLLVWRDKIPEIFKG</sequence>
<organism evidence="1 2">
    <name type="scientific">Peribacillus castrilensis</name>
    <dbReference type="NCBI Taxonomy" id="2897690"/>
    <lineage>
        <taxon>Bacteria</taxon>
        <taxon>Bacillati</taxon>
        <taxon>Bacillota</taxon>
        <taxon>Bacilli</taxon>
        <taxon>Bacillales</taxon>
        <taxon>Bacillaceae</taxon>
        <taxon>Peribacillus</taxon>
    </lineage>
</organism>
<proteinExistence type="predicted"/>
<accession>A0AAW9N5T8</accession>